<evidence type="ECO:0000313" key="3">
    <source>
        <dbReference type="Proteomes" id="UP000246894"/>
    </source>
</evidence>
<organism evidence="2 3">
    <name type="scientific">Aurantimicrobium photophilum</name>
    <dbReference type="NCBI Taxonomy" id="1987356"/>
    <lineage>
        <taxon>Bacteria</taxon>
        <taxon>Bacillati</taxon>
        <taxon>Actinomycetota</taxon>
        <taxon>Actinomycetes</taxon>
        <taxon>Micrococcales</taxon>
        <taxon>Microbacteriaceae</taxon>
        <taxon>Aurantimicrobium</taxon>
    </lineage>
</organism>
<dbReference type="KEGG" id="aum:AURMO_00267"/>
<dbReference type="RefSeq" id="WP_162532630.1">
    <property type="nucleotide sequence ID" value="NZ_CP023994.1"/>
</dbReference>
<keyword evidence="1" id="KW-0812">Transmembrane</keyword>
<evidence type="ECO:0000313" key="2">
    <source>
        <dbReference type="EMBL" id="AWR20886.1"/>
    </source>
</evidence>
<reference evidence="2 3" key="1">
    <citation type="submission" date="2017-10" db="EMBL/GenBank/DDBJ databases">
        <title>Genome of an Actinobacterium that displays light-enhanced growth.</title>
        <authorList>
            <person name="Maresca J.A."/>
            <person name="Hempel P."/>
            <person name="Shevchenko O."/>
            <person name="Miller K.J."/>
            <person name="Hahn M.W."/>
        </authorList>
    </citation>
    <scope>NUCLEOTIDE SEQUENCE [LARGE SCALE GENOMIC DNA]</scope>
    <source>
        <strain evidence="2 3">MWH-Mo1</strain>
    </source>
</reference>
<dbReference type="Proteomes" id="UP000246894">
    <property type="component" value="Chromosome"/>
</dbReference>
<protein>
    <submittedName>
        <fullName evidence="2">Uncharacterized protein</fullName>
    </submittedName>
</protein>
<keyword evidence="3" id="KW-1185">Reference proteome</keyword>
<feature type="transmembrane region" description="Helical" evidence="1">
    <location>
        <begin position="6"/>
        <end position="28"/>
    </location>
</feature>
<proteinExistence type="predicted"/>
<dbReference type="AlphaFoldDB" id="A0A2Z3RY62"/>
<keyword evidence="1" id="KW-0472">Membrane</keyword>
<accession>A0A2Z3RY62</accession>
<keyword evidence="1" id="KW-1133">Transmembrane helix</keyword>
<name>A0A2Z3RY62_9MICO</name>
<dbReference type="EMBL" id="CP023994">
    <property type="protein sequence ID" value="AWR20886.1"/>
    <property type="molecule type" value="Genomic_DNA"/>
</dbReference>
<evidence type="ECO:0000256" key="1">
    <source>
        <dbReference type="SAM" id="Phobius"/>
    </source>
</evidence>
<gene>
    <name evidence="2" type="ORF">AURMO_00267</name>
</gene>
<sequence length="93" mass="10036">MEFIAGFLLIAGIGAAAWGVIYFFVAIVKAMFTPPPPGSNQVTPSNDGDTIDGMNNGDYYSGPHGYSAMTGYPETQYGSGFDPDAEWNHEEEY</sequence>